<name>A0A0C3QBB9_9AGAM</name>
<accession>A0A0C3QBB9</accession>
<evidence type="ECO:0000313" key="2">
    <source>
        <dbReference type="Proteomes" id="UP000054248"/>
    </source>
</evidence>
<sequence>MKDAIEEALKAFERLDKGYQYNKDDPHDPLRQAEDRIKQFVPRTEWTPPTNDDDQNKLATAISMIRVRLCTISFYVSLTTDRTGNR</sequence>
<reference evidence="2" key="2">
    <citation type="submission" date="2015-01" db="EMBL/GenBank/DDBJ databases">
        <title>Evolutionary Origins and Diversification of the Mycorrhizal Mutualists.</title>
        <authorList>
            <consortium name="DOE Joint Genome Institute"/>
            <consortium name="Mycorrhizal Genomics Consortium"/>
            <person name="Kohler A."/>
            <person name="Kuo A."/>
            <person name="Nagy L.G."/>
            <person name="Floudas D."/>
            <person name="Copeland A."/>
            <person name="Barry K.W."/>
            <person name="Cichocki N."/>
            <person name="Veneault-Fourrey C."/>
            <person name="LaButti K."/>
            <person name="Lindquist E.A."/>
            <person name="Lipzen A."/>
            <person name="Lundell T."/>
            <person name="Morin E."/>
            <person name="Murat C."/>
            <person name="Riley R."/>
            <person name="Ohm R."/>
            <person name="Sun H."/>
            <person name="Tunlid A."/>
            <person name="Henrissat B."/>
            <person name="Grigoriev I.V."/>
            <person name="Hibbett D.S."/>
            <person name="Martin F."/>
        </authorList>
    </citation>
    <scope>NUCLEOTIDE SEQUENCE [LARGE SCALE GENOMIC DNA]</scope>
    <source>
        <strain evidence="2">MUT 4182</strain>
    </source>
</reference>
<dbReference type="HOGENOM" id="CLU_2499537_0_0_1"/>
<organism evidence="1 2">
    <name type="scientific">Tulasnella calospora MUT 4182</name>
    <dbReference type="NCBI Taxonomy" id="1051891"/>
    <lineage>
        <taxon>Eukaryota</taxon>
        <taxon>Fungi</taxon>
        <taxon>Dikarya</taxon>
        <taxon>Basidiomycota</taxon>
        <taxon>Agaricomycotina</taxon>
        <taxon>Agaricomycetes</taxon>
        <taxon>Cantharellales</taxon>
        <taxon>Tulasnellaceae</taxon>
        <taxon>Tulasnella</taxon>
    </lineage>
</organism>
<dbReference type="Proteomes" id="UP000054248">
    <property type="component" value="Unassembled WGS sequence"/>
</dbReference>
<proteinExistence type="predicted"/>
<keyword evidence="2" id="KW-1185">Reference proteome</keyword>
<dbReference type="EMBL" id="KN823132">
    <property type="protein sequence ID" value="KIO21629.1"/>
    <property type="molecule type" value="Genomic_DNA"/>
</dbReference>
<reference evidence="1 2" key="1">
    <citation type="submission" date="2014-04" db="EMBL/GenBank/DDBJ databases">
        <authorList>
            <consortium name="DOE Joint Genome Institute"/>
            <person name="Kuo A."/>
            <person name="Girlanda M."/>
            <person name="Perotto S."/>
            <person name="Kohler A."/>
            <person name="Nagy L.G."/>
            <person name="Floudas D."/>
            <person name="Copeland A."/>
            <person name="Barry K.W."/>
            <person name="Cichocki N."/>
            <person name="Veneault-Fourrey C."/>
            <person name="LaButti K."/>
            <person name="Lindquist E.A."/>
            <person name="Lipzen A."/>
            <person name="Lundell T."/>
            <person name="Morin E."/>
            <person name="Murat C."/>
            <person name="Sun H."/>
            <person name="Tunlid A."/>
            <person name="Henrissat B."/>
            <person name="Grigoriev I.V."/>
            <person name="Hibbett D.S."/>
            <person name="Martin F."/>
            <person name="Nordberg H.P."/>
            <person name="Cantor M.N."/>
            <person name="Hua S.X."/>
        </authorList>
    </citation>
    <scope>NUCLEOTIDE SEQUENCE [LARGE SCALE GENOMIC DNA]</scope>
    <source>
        <strain evidence="1 2">MUT 4182</strain>
    </source>
</reference>
<evidence type="ECO:0000313" key="1">
    <source>
        <dbReference type="EMBL" id="KIO21629.1"/>
    </source>
</evidence>
<protein>
    <submittedName>
        <fullName evidence="1">Uncharacterized protein</fullName>
    </submittedName>
</protein>
<dbReference type="AlphaFoldDB" id="A0A0C3QBB9"/>
<gene>
    <name evidence="1" type="ORF">M407DRAFT_245416</name>
</gene>
<dbReference type="OrthoDB" id="3243887at2759"/>